<evidence type="ECO:0000259" key="1">
    <source>
        <dbReference type="Pfam" id="PF20091"/>
    </source>
</evidence>
<evidence type="ECO:0000313" key="4">
    <source>
        <dbReference type="Proteomes" id="UP000517187"/>
    </source>
</evidence>
<comment type="caution">
    <text evidence="2">The sequence shown here is derived from an EMBL/GenBank/DDBJ whole genome shotgun (WGS) entry which is preliminary data.</text>
</comment>
<dbReference type="AlphaFoldDB" id="A0A7W9ZN83"/>
<dbReference type="Proteomes" id="UP000535276">
    <property type="component" value="Unassembled WGS sequence"/>
</dbReference>
<reference evidence="2 4" key="1">
    <citation type="submission" date="2020-08" db="EMBL/GenBank/DDBJ databases">
        <title>Genomic Encyclopedia of Type Strains, Phase IV (KMG-V): Genome sequencing to study the core and pangenomes of soil and plant-associated prokaryotes.</title>
        <authorList>
            <person name="Whitman W."/>
        </authorList>
    </citation>
    <scope>NUCLEOTIDE SEQUENCE [LARGE SCALE GENOMIC DNA]</scope>
    <source>
        <strain evidence="2 4">SEMIA 4011</strain>
        <strain evidence="3 5">SEMIA 4052</strain>
    </source>
</reference>
<gene>
    <name evidence="2" type="ORF">GGE66_000741</name>
    <name evidence="3" type="ORF">GGI64_004329</name>
</gene>
<dbReference type="EMBL" id="JACIIJ010000001">
    <property type="protein sequence ID" value="MBB6219797.1"/>
    <property type="molecule type" value="Genomic_DNA"/>
</dbReference>
<protein>
    <recommendedName>
        <fullName evidence="1">Alpha/beta hydrolase domain-containing protein</fullName>
    </recommendedName>
</protein>
<organism evidence="2 4">
    <name type="scientific">Rhizobium leguminosarum</name>
    <dbReference type="NCBI Taxonomy" id="384"/>
    <lineage>
        <taxon>Bacteria</taxon>
        <taxon>Pseudomonadati</taxon>
        <taxon>Pseudomonadota</taxon>
        <taxon>Alphaproteobacteria</taxon>
        <taxon>Hyphomicrobiales</taxon>
        <taxon>Rhizobiaceae</taxon>
        <taxon>Rhizobium/Agrobacterium group</taxon>
        <taxon>Rhizobium</taxon>
    </lineage>
</organism>
<dbReference type="Pfam" id="PF20091">
    <property type="entry name" value="Abhydrolase_10"/>
    <property type="match status" value="1"/>
</dbReference>
<feature type="domain" description="Alpha/beta hydrolase" evidence="1">
    <location>
        <begin position="2"/>
        <end position="44"/>
    </location>
</feature>
<dbReference type="EMBL" id="JACBZV010000007">
    <property type="protein sequence ID" value="NYJ13248.1"/>
    <property type="molecule type" value="Genomic_DNA"/>
</dbReference>
<accession>A0A7W9ZN83</accession>
<dbReference type="RefSeq" id="WP_003592165.1">
    <property type="nucleotide sequence ID" value="NZ_JACBZV010000007.1"/>
</dbReference>
<dbReference type="Proteomes" id="UP000517187">
    <property type="component" value="Unassembled WGS sequence"/>
</dbReference>
<evidence type="ECO:0000313" key="2">
    <source>
        <dbReference type="EMBL" id="MBB6219797.1"/>
    </source>
</evidence>
<evidence type="ECO:0000313" key="3">
    <source>
        <dbReference type="EMBL" id="NYJ13248.1"/>
    </source>
</evidence>
<name>A0A7W9ZN83_RHILE</name>
<proteinExistence type="predicted"/>
<dbReference type="InterPro" id="IPR045394">
    <property type="entry name" value="Abhydrolase_dom"/>
</dbReference>
<evidence type="ECO:0000313" key="5">
    <source>
        <dbReference type="Proteomes" id="UP000535276"/>
    </source>
</evidence>
<sequence length="71" mass="8022">MRQEDSDDPRSRYRLWEVAGASHSWLYQNGFNVTASGVTENQTIEKHIAACAGPHVILRTGKLRARQGLNR</sequence>